<evidence type="ECO:0000313" key="1">
    <source>
        <dbReference type="EMBL" id="SVC81493.1"/>
    </source>
</evidence>
<evidence type="ECO:0008006" key="2">
    <source>
        <dbReference type="Google" id="ProtNLM"/>
    </source>
</evidence>
<dbReference type="PANTHER" id="PTHR20883">
    <property type="entry name" value="PHYTANOYL-COA DIOXYGENASE DOMAIN CONTAINING 1"/>
    <property type="match status" value="1"/>
</dbReference>
<dbReference type="AlphaFoldDB" id="A0A382Q7D7"/>
<proteinExistence type="predicted"/>
<feature type="non-terminal residue" evidence="1">
    <location>
        <position position="258"/>
    </location>
</feature>
<reference evidence="1" key="1">
    <citation type="submission" date="2018-05" db="EMBL/GenBank/DDBJ databases">
        <authorList>
            <person name="Lanie J.A."/>
            <person name="Ng W.-L."/>
            <person name="Kazmierczak K.M."/>
            <person name="Andrzejewski T.M."/>
            <person name="Davidsen T.M."/>
            <person name="Wayne K.J."/>
            <person name="Tettelin H."/>
            <person name="Glass J.I."/>
            <person name="Rusch D."/>
            <person name="Podicherti R."/>
            <person name="Tsui H.-C.T."/>
            <person name="Winkler M.E."/>
        </authorList>
    </citation>
    <scope>NUCLEOTIDE SEQUENCE</scope>
</reference>
<gene>
    <name evidence="1" type="ORF">METZ01_LOCUS334347</name>
</gene>
<accession>A0A382Q7D7</accession>
<organism evidence="1">
    <name type="scientific">marine metagenome</name>
    <dbReference type="NCBI Taxonomy" id="408172"/>
    <lineage>
        <taxon>unclassified sequences</taxon>
        <taxon>metagenomes</taxon>
        <taxon>ecological metagenomes</taxon>
    </lineage>
</organism>
<sequence>MTEDELARHVECMRQDGFAILPNILTERECDAAHDALDRLEPDRAQGSCECLFNKDRAFERIYQVPDLLKFIRYFLGADALLSSMHGSILAPGVGGGALHADGAITGHNRDASLAPADAGFRITSHVVALNCIVCISEFTDQNGATELVPGSHLHPTLDRPADAEVRAKPAVAERGSVVVFNANTWHGPSKNRSDLPRYAVLNPWRRYWTRCEYELARVVAPEVLARAGEEGQVIFGIGACPPYLEIWQWDRNSGRPK</sequence>
<dbReference type="Gene3D" id="2.60.120.620">
    <property type="entry name" value="q2cbj1_9rhob like domain"/>
    <property type="match status" value="1"/>
</dbReference>
<dbReference type="GO" id="GO:0016491">
    <property type="term" value="F:oxidoreductase activity"/>
    <property type="evidence" value="ECO:0007669"/>
    <property type="project" value="UniProtKB-ARBA"/>
</dbReference>
<protein>
    <recommendedName>
        <fullName evidence="2">Phytanoyl-CoA dioxygenase family protein</fullName>
    </recommendedName>
</protein>
<dbReference type="SUPFAM" id="SSF51197">
    <property type="entry name" value="Clavaminate synthase-like"/>
    <property type="match status" value="1"/>
</dbReference>
<dbReference type="PANTHER" id="PTHR20883:SF48">
    <property type="entry name" value="ECTOINE DIOXYGENASE"/>
    <property type="match status" value="1"/>
</dbReference>
<dbReference type="GO" id="GO:0046872">
    <property type="term" value="F:metal ion binding"/>
    <property type="evidence" value="ECO:0007669"/>
    <property type="project" value="UniProtKB-ARBA"/>
</dbReference>
<dbReference type="InterPro" id="IPR008775">
    <property type="entry name" value="Phytyl_CoA_dOase-like"/>
</dbReference>
<dbReference type="EMBL" id="UINC01112500">
    <property type="protein sequence ID" value="SVC81493.1"/>
    <property type="molecule type" value="Genomic_DNA"/>
</dbReference>
<dbReference type="Pfam" id="PF05721">
    <property type="entry name" value="PhyH"/>
    <property type="match status" value="1"/>
</dbReference>
<name>A0A382Q7D7_9ZZZZ</name>